<dbReference type="InterPro" id="IPR050327">
    <property type="entry name" value="Proton-linked_MCT"/>
</dbReference>
<feature type="transmembrane region" description="Helical" evidence="1">
    <location>
        <begin position="77"/>
        <end position="97"/>
    </location>
</feature>
<feature type="transmembrane region" description="Helical" evidence="1">
    <location>
        <begin position="319"/>
        <end position="339"/>
    </location>
</feature>
<dbReference type="PANTHER" id="PTHR11360">
    <property type="entry name" value="MONOCARBOXYLATE TRANSPORTER"/>
    <property type="match status" value="1"/>
</dbReference>
<feature type="transmembrane region" description="Helical" evidence="1">
    <location>
        <begin position="290"/>
        <end position="307"/>
    </location>
</feature>
<dbReference type="SUPFAM" id="SSF103473">
    <property type="entry name" value="MFS general substrate transporter"/>
    <property type="match status" value="1"/>
</dbReference>
<evidence type="ECO:0000256" key="1">
    <source>
        <dbReference type="SAM" id="Phobius"/>
    </source>
</evidence>
<reference evidence="3" key="1">
    <citation type="submission" date="2025-08" db="UniProtKB">
        <authorList>
            <consortium name="RefSeq"/>
        </authorList>
    </citation>
    <scope>IDENTIFICATION</scope>
    <source>
        <tissue evidence="3">Testes</tissue>
    </source>
</reference>
<dbReference type="RefSeq" id="XP_006816428.1">
    <property type="nucleotide sequence ID" value="XM_006816365.1"/>
</dbReference>
<sequence>MRKEDQEKMRNWAVDNKKVVRQRSIRQENTNCKAGTLPLNLYEKEIPISEKLHRERDVICQMGPIASALNNKIGCRLVVFIGGLVASIGLILSFLATTTIHLYLTYGIISGIGYGLALTPTMAITASYFKRYYALANGIVFTGVGIGWIALPPLYQTGIQVFGWRGSILILAAVTLNICVCACVLRPPPMRIVSVSKNSLMDSDSDVQLHTTDPLLEHARNTEKIQHKINDTSIKNSNRCCQFMTGIFNPKLFRDPLFFLQMMVFFLIGVGFYPTILLSVPRAVSYGIPYPWPTVVMTAWGVTSVIGRATHGVIIDCKILTAWQAAGLMLIVCGLVNIFSFPATTFLSLVFLYSIFGFANGVWHPLTVATVKEFVGILKFQKALGFCNMCLGISALIGPPVAGSIYDITGNYYNSFLFAGCSLCAAGVLELVGPIYLQRFHGLIPDCKQHMVETTTQTSDKYATDIAIGPGNRRI</sequence>
<dbReference type="GeneID" id="102801556"/>
<name>A0ABM0M8T7_SACKO</name>
<feature type="transmembrane region" description="Helical" evidence="1">
    <location>
        <begin position="103"/>
        <end position="125"/>
    </location>
</feature>
<dbReference type="Pfam" id="PF07690">
    <property type="entry name" value="MFS_1"/>
    <property type="match status" value="1"/>
</dbReference>
<gene>
    <name evidence="3" type="primary">LOC102801556</name>
</gene>
<feature type="transmembrane region" description="Helical" evidence="1">
    <location>
        <begin position="345"/>
        <end position="363"/>
    </location>
</feature>
<dbReference type="InterPro" id="IPR036259">
    <property type="entry name" value="MFS_trans_sf"/>
</dbReference>
<keyword evidence="1" id="KW-0472">Membrane</keyword>
<protein>
    <submittedName>
        <fullName evidence="3">Monocarboxylate transporter 12-like</fullName>
    </submittedName>
</protein>
<feature type="transmembrane region" description="Helical" evidence="1">
    <location>
        <begin position="412"/>
        <end position="432"/>
    </location>
</feature>
<keyword evidence="2" id="KW-1185">Reference proteome</keyword>
<feature type="transmembrane region" description="Helical" evidence="1">
    <location>
        <begin position="257"/>
        <end position="278"/>
    </location>
</feature>
<dbReference type="CDD" id="cd17352">
    <property type="entry name" value="MFS_MCT_SLC16"/>
    <property type="match status" value="1"/>
</dbReference>
<feature type="transmembrane region" description="Helical" evidence="1">
    <location>
        <begin position="383"/>
        <end position="406"/>
    </location>
</feature>
<proteinExistence type="predicted"/>
<feature type="transmembrane region" description="Helical" evidence="1">
    <location>
        <begin position="163"/>
        <end position="185"/>
    </location>
</feature>
<evidence type="ECO:0000313" key="3">
    <source>
        <dbReference type="RefSeq" id="XP_006816428.1"/>
    </source>
</evidence>
<dbReference type="InterPro" id="IPR011701">
    <property type="entry name" value="MFS"/>
</dbReference>
<keyword evidence="1" id="KW-1133">Transmembrane helix</keyword>
<evidence type="ECO:0000313" key="2">
    <source>
        <dbReference type="Proteomes" id="UP000694865"/>
    </source>
</evidence>
<keyword evidence="1" id="KW-0812">Transmembrane</keyword>
<organism evidence="2 3">
    <name type="scientific">Saccoglossus kowalevskii</name>
    <name type="common">Acorn worm</name>
    <dbReference type="NCBI Taxonomy" id="10224"/>
    <lineage>
        <taxon>Eukaryota</taxon>
        <taxon>Metazoa</taxon>
        <taxon>Hemichordata</taxon>
        <taxon>Enteropneusta</taxon>
        <taxon>Harrimaniidae</taxon>
        <taxon>Saccoglossus</taxon>
    </lineage>
</organism>
<accession>A0ABM0M8T7</accession>
<dbReference type="PANTHER" id="PTHR11360:SF284">
    <property type="entry name" value="EG:103B4.3 PROTEIN-RELATED"/>
    <property type="match status" value="1"/>
</dbReference>
<dbReference type="Proteomes" id="UP000694865">
    <property type="component" value="Unplaced"/>
</dbReference>
<feature type="transmembrane region" description="Helical" evidence="1">
    <location>
        <begin position="132"/>
        <end position="151"/>
    </location>
</feature>
<dbReference type="Gene3D" id="1.20.1250.20">
    <property type="entry name" value="MFS general substrate transporter like domains"/>
    <property type="match status" value="1"/>
</dbReference>